<dbReference type="Pfam" id="PF20364">
    <property type="entry name" value="DUF6659"/>
    <property type="match status" value="1"/>
</dbReference>
<dbReference type="Proteomes" id="UP000032027">
    <property type="component" value="Chromosome"/>
</dbReference>
<evidence type="ECO:0008006" key="3">
    <source>
        <dbReference type="Google" id="ProtNLM"/>
    </source>
</evidence>
<reference evidence="1 2" key="3">
    <citation type="journal article" date="2019" name="Int. J. Syst. Evol. Microbiol.">
        <title>Nitrosopumilus adriaticus sp. nov. and Nitrosopumilus piranensis sp. nov., two ammonia-oxidizing archaea from the Adriatic Sea and members of the class Nitrososphaeria.</title>
        <authorList>
            <person name="Bayer B."/>
            <person name="Vojvoda J."/>
            <person name="Reinthaler T."/>
            <person name="Reyes C."/>
            <person name="Pinto M."/>
            <person name="Herndl G.J."/>
        </authorList>
    </citation>
    <scope>NUCLEOTIDE SEQUENCE [LARGE SCALE GENOMIC DNA]</scope>
    <source>
        <strain evidence="1 2">D3C</strain>
    </source>
</reference>
<name>A0A0C5BVK8_9ARCH</name>
<dbReference type="EMBL" id="CP010868">
    <property type="protein sequence ID" value="AJM92291.1"/>
    <property type="molecule type" value="Genomic_DNA"/>
</dbReference>
<dbReference type="HOGENOM" id="CLU_128582_0_0_2"/>
<dbReference type="InterPro" id="IPR046600">
    <property type="entry name" value="DUF6659"/>
</dbReference>
<dbReference type="STRING" id="1582439.NPIRD3C_1079"/>
<proteinExistence type="predicted"/>
<gene>
    <name evidence="1" type="ORF">NPIRD3C_1079</name>
</gene>
<evidence type="ECO:0000313" key="2">
    <source>
        <dbReference type="Proteomes" id="UP000032027"/>
    </source>
</evidence>
<dbReference type="KEGG" id="nid:NPIRD3C_1079"/>
<reference evidence="2" key="1">
    <citation type="submission" date="2015-02" db="EMBL/GenBank/DDBJ databases">
        <title>Characterization of two novel Thaumarchaeota isolated from the Northern Adriatic Sea.</title>
        <authorList>
            <person name="Bayer B."/>
            <person name="Vojvoda J."/>
            <person name="Offre P."/>
            <person name="Srivastava A."/>
            <person name="Elisabeth N."/>
            <person name="Garcia J.A.L."/>
            <person name="Schleper C."/>
            <person name="Herndl G.J."/>
        </authorList>
    </citation>
    <scope>NUCLEOTIDE SEQUENCE [LARGE SCALE GENOMIC DNA]</scope>
    <source>
        <strain evidence="2">D3C</strain>
    </source>
</reference>
<organism evidence="1 2">
    <name type="scientific">Nitrosopumilus piranensis</name>
    <dbReference type="NCBI Taxonomy" id="1582439"/>
    <lineage>
        <taxon>Archaea</taxon>
        <taxon>Nitrososphaerota</taxon>
        <taxon>Nitrososphaeria</taxon>
        <taxon>Nitrosopumilales</taxon>
        <taxon>Nitrosopumilaceae</taxon>
        <taxon>Nitrosopumilus</taxon>
    </lineage>
</organism>
<keyword evidence="2" id="KW-1185">Reference proteome</keyword>
<dbReference type="AlphaFoldDB" id="A0A0C5BVK8"/>
<sequence length="135" mass="15409">MNLNHKKILMSTQIIPKSLDHACDVLLANNSVRYVGILDNMGNLIFDKKQRELELPISDEKSRSLYIKSVLGILFEKDFDNNVGPLRYIVSHRTKIDMISIPIFGYVVMISIEPNENCDVIANSAIMIFEKLLKN</sequence>
<accession>A0A0C5BVK8</accession>
<reference evidence="1 2" key="2">
    <citation type="journal article" date="2016" name="ISME J.">
        <title>Physiological and genomic characterization of two novel marine thaumarchaeal strains indicates niche differentiation.</title>
        <authorList>
            <person name="Bayer B."/>
            <person name="Vojvoda J."/>
            <person name="Offre P."/>
            <person name="Alves R.J."/>
            <person name="Elisabeth N.H."/>
            <person name="Garcia J.A."/>
            <person name="Volland J.M."/>
            <person name="Srivastava A."/>
            <person name="Schleper C."/>
            <person name="Herndl G.J."/>
        </authorList>
    </citation>
    <scope>NUCLEOTIDE SEQUENCE [LARGE SCALE GENOMIC DNA]</scope>
    <source>
        <strain evidence="1 2">D3C</strain>
    </source>
</reference>
<dbReference type="PATRIC" id="fig|1582439.9.peg.1110"/>
<evidence type="ECO:0000313" key="1">
    <source>
        <dbReference type="EMBL" id="AJM92291.1"/>
    </source>
</evidence>
<protein>
    <recommendedName>
        <fullName evidence="3">Roadblock/LAMTOR2 domain-containing protein</fullName>
    </recommendedName>
</protein>